<evidence type="ECO:0000256" key="1">
    <source>
        <dbReference type="ARBA" id="ARBA00022679"/>
    </source>
</evidence>
<dbReference type="PROSITE" id="PS50305">
    <property type="entry name" value="SIRTUIN"/>
    <property type="match status" value="1"/>
</dbReference>
<dbReference type="AlphaFoldDB" id="A0A6J7IY18"/>
<dbReference type="InterPro" id="IPR026591">
    <property type="entry name" value="Sirtuin_cat_small_dom_sf"/>
</dbReference>
<reference evidence="4" key="1">
    <citation type="submission" date="2020-05" db="EMBL/GenBank/DDBJ databases">
        <authorList>
            <person name="Chiriac C."/>
            <person name="Salcher M."/>
            <person name="Ghai R."/>
            <person name="Kavagutti S V."/>
        </authorList>
    </citation>
    <scope>NUCLEOTIDE SEQUENCE</scope>
</reference>
<dbReference type="SUPFAM" id="SSF52467">
    <property type="entry name" value="DHS-like NAD/FAD-binding domain"/>
    <property type="match status" value="1"/>
</dbReference>
<dbReference type="PANTHER" id="PTHR11085:SF4">
    <property type="entry name" value="NAD-DEPENDENT PROTEIN DEACYLASE"/>
    <property type="match status" value="1"/>
</dbReference>
<evidence type="ECO:0000313" key="4">
    <source>
        <dbReference type="EMBL" id="CAB4935254.1"/>
    </source>
</evidence>
<keyword evidence="2" id="KW-0520">NAD</keyword>
<name>A0A6J7IY18_9ZZZZ</name>
<keyword evidence="1" id="KW-0808">Transferase</keyword>
<dbReference type="Pfam" id="PF02146">
    <property type="entry name" value="SIR2"/>
    <property type="match status" value="1"/>
</dbReference>
<dbReference type="InterPro" id="IPR026590">
    <property type="entry name" value="Ssirtuin_cat_dom"/>
</dbReference>
<dbReference type="Gene3D" id="3.30.1600.10">
    <property type="entry name" value="SIR2/SIRT2 'Small Domain"/>
    <property type="match status" value="1"/>
</dbReference>
<dbReference type="GO" id="GO:0070403">
    <property type="term" value="F:NAD+ binding"/>
    <property type="evidence" value="ECO:0007669"/>
    <property type="project" value="InterPro"/>
</dbReference>
<dbReference type="InterPro" id="IPR029035">
    <property type="entry name" value="DHS-like_NAD/FAD-binding_dom"/>
</dbReference>
<gene>
    <name evidence="4" type="ORF">UFOPK3564_02609</name>
</gene>
<evidence type="ECO:0000256" key="2">
    <source>
        <dbReference type="ARBA" id="ARBA00023027"/>
    </source>
</evidence>
<sequence>MGATTGTDEHDRLARLVAGAGSVVALTGAGISVPSGIPDFRSPETGLWANVDPMTIAHVDVWRADPVRFWAYYGERFARLGGVEPNDAHRALVELERRGHLGAVLTQNIDGLHERAGSSDVVELHGSIAGCHCPACGAREPLKTVLRLIADAEDGVPRCAVCAGVLKPDVVLFGDMLPVDAEYRSRSLAGSCDLLLCIGSSLQVWPVAGLPERTLEAGGDVAIVTASTTPYDDAATVRLGGDVVAELQGLVAALDRLAG</sequence>
<dbReference type="Gene3D" id="3.40.50.1220">
    <property type="entry name" value="TPP-binding domain"/>
    <property type="match status" value="1"/>
</dbReference>
<organism evidence="4">
    <name type="scientific">freshwater metagenome</name>
    <dbReference type="NCBI Taxonomy" id="449393"/>
    <lineage>
        <taxon>unclassified sequences</taxon>
        <taxon>metagenomes</taxon>
        <taxon>ecological metagenomes</taxon>
    </lineage>
</organism>
<dbReference type="GO" id="GO:0017136">
    <property type="term" value="F:histone deacetylase activity, NAD-dependent"/>
    <property type="evidence" value="ECO:0007669"/>
    <property type="project" value="TreeGrafter"/>
</dbReference>
<feature type="domain" description="Deacetylase sirtuin-type" evidence="3">
    <location>
        <begin position="3"/>
        <end position="259"/>
    </location>
</feature>
<dbReference type="InterPro" id="IPR003000">
    <property type="entry name" value="Sirtuin"/>
</dbReference>
<proteinExistence type="predicted"/>
<protein>
    <submittedName>
        <fullName evidence="4">Unannotated protein</fullName>
    </submittedName>
</protein>
<accession>A0A6J7IY18</accession>
<evidence type="ECO:0000259" key="3">
    <source>
        <dbReference type="PROSITE" id="PS50305"/>
    </source>
</evidence>
<dbReference type="PANTHER" id="PTHR11085">
    <property type="entry name" value="NAD-DEPENDENT PROTEIN DEACYLASE SIRTUIN-5, MITOCHONDRIAL-RELATED"/>
    <property type="match status" value="1"/>
</dbReference>
<dbReference type="EMBL" id="CAFBMK010000194">
    <property type="protein sequence ID" value="CAB4935254.1"/>
    <property type="molecule type" value="Genomic_DNA"/>
</dbReference>
<dbReference type="CDD" id="cd01407">
    <property type="entry name" value="SIR2-fam"/>
    <property type="match status" value="1"/>
</dbReference>
<dbReference type="NCBIfam" id="NF001753">
    <property type="entry name" value="PRK00481.1-3"/>
    <property type="match status" value="1"/>
</dbReference>
<dbReference type="InterPro" id="IPR050134">
    <property type="entry name" value="NAD-dep_sirtuin_deacylases"/>
</dbReference>